<evidence type="ECO:0000313" key="7">
    <source>
        <dbReference type="Proteomes" id="UP000664654"/>
    </source>
</evidence>
<proteinExistence type="predicted"/>
<sequence length="409" mass="46925">MSETPLQKAYQHTRALSEELVSGLSEADAQIQSMEDASPAKWHLAHTSWFFETLVLARQPGYRPFHPQFNYLFNSYYQGIGAQYARPQRGLLSRPSLEEILQYRRHVDCHMAGVLSGDQGVQLAPIIELGIHHEQQHQELLLMDIKHAFFHNPLYPAYSIRALPEPAPQSELRWLDVDEGLYSIGHDGNGFAFDNEQPRHQQYLQTFKLASRLVTNGEYRQFIRDGGYDNPLLWLSDGWAWRQRSGRTTPLYWLQTEQGWQEFTLHGCQPLEDNRPLVHLTYYEAQAFAQWAGCRLPFEAEWEAAATDTAAGGQFLDLNHLHPITRVGRDSPLSGSVWQWTQSAYGPYPGFKPFEGEAAEYNGKFMCNQLVLRGGACVTPASHFRISYRNFFYPHQAWQFCGIRLAKSA</sequence>
<dbReference type="InterPro" id="IPR034660">
    <property type="entry name" value="DinB/YfiT-like"/>
</dbReference>
<evidence type="ECO:0000256" key="3">
    <source>
        <dbReference type="ARBA" id="ARBA00037882"/>
    </source>
</evidence>
<accession>A0A939DPT7</accession>
<dbReference type="Gene3D" id="3.90.1580.10">
    <property type="entry name" value="paralog of FGE (formylglycine-generating enzyme)"/>
    <property type="match status" value="2"/>
</dbReference>
<name>A0A939DPT7_9ALTE</name>
<evidence type="ECO:0000313" key="6">
    <source>
        <dbReference type="EMBL" id="MBN7826015.1"/>
    </source>
</evidence>
<dbReference type="PANTHER" id="PTHR23150:SF36">
    <property type="entry name" value="HERCYNINE OXYGENASE"/>
    <property type="match status" value="1"/>
</dbReference>
<dbReference type="InterPro" id="IPR017806">
    <property type="entry name" value="EgtB"/>
</dbReference>
<dbReference type="InterPro" id="IPR024775">
    <property type="entry name" value="DinB-like"/>
</dbReference>
<evidence type="ECO:0000256" key="1">
    <source>
        <dbReference type="ARBA" id="ARBA00023002"/>
    </source>
</evidence>
<dbReference type="Proteomes" id="UP000664654">
    <property type="component" value="Unassembled WGS sequence"/>
</dbReference>
<dbReference type="Pfam" id="PF03781">
    <property type="entry name" value="FGE-sulfatase"/>
    <property type="match status" value="2"/>
</dbReference>
<feature type="domain" description="Sulfatase-modifying factor enzyme-like" evidence="4">
    <location>
        <begin position="333"/>
        <end position="407"/>
    </location>
</feature>
<organism evidence="6 7">
    <name type="scientific">Bowmanella dokdonensis</name>
    <dbReference type="NCBI Taxonomy" id="751969"/>
    <lineage>
        <taxon>Bacteria</taxon>
        <taxon>Pseudomonadati</taxon>
        <taxon>Pseudomonadota</taxon>
        <taxon>Gammaproteobacteria</taxon>
        <taxon>Alteromonadales</taxon>
        <taxon>Alteromonadaceae</taxon>
        <taxon>Bowmanella</taxon>
    </lineage>
</organism>
<reference evidence="6" key="1">
    <citation type="submission" date="2021-03" db="EMBL/GenBank/DDBJ databases">
        <title>novel species isolated from a fishpond in China.</title>
        <authorList>
            <person name="Lu H."/>
            <person name="Cai Z."/>
        </authorList>
    </citation>
    <scope>NUCLEOTIDE SEQUENCE</scope>
    <source>
        <strain evidence="6">JCM 30855</strain>
    </source>
</reference>
<dbReference type="SUPFAM" id="SSF109854">
    <property type="entry name" value="DinB/YfiT-like putative metalloenzymes"/>
    <property type="match status" value="1"/>
</dbReference>
<dbReference type="AlphaFoldDB" id="A0A939DPT7"/>
<feature type="domain" description="DinB-like" evidence="5">
    <location>
        <begin position="10"/>
        <end position="117"/>
    </location>
</feature>
<dbReference type="InterPro" id="IPR016187">
    <property type="entry name" value="CTDL_fold"/>
</dbReference>
<dbReference type="PANTHER" id="PTHR23150">
    <property type="entry name" value="SULFATASE MODIFYING FACTOR 1, 2"/>
    <property type="match status" value="1"/>
</dbReference>
<keyword evidence="2" id="KW-0408">Iron</keyword>
<comment type="caution">
    <text evidence="6">The sequence shown here is derived from an EMBL/GenBank/DDBJ whole genome shotgun (WGS) entry which is preliminary data.</text>
</comment>
<protein>
    <submittedName>
        <fullName evidence="6">Ergothioneine biosynthesis protein EgtB</fullName>
    </submittedName>
</protein>
<keyword evidence="1" id="KW-0560">Oxidoreductase</keyword>
<feature type="domain" description="Sulfatase-modifying factor enzyme-like" evidence="4">
    <location>
        <begin position="174"/>
        <end position="313"/>
    </location>
</feature>
<evidence type="ECO:0000256" key="2">
    <source>
        <dbReference type="ARBA" id="ARBA00023004"/>
    </source>
</evidence>
<evidence type="ECO:0000259" key="4">
    <source>
        <dbReference type="Pfam" id="PF03781"/>
    </source>
</evidence>
<gene>
    <name evidence="6" type="primary">egtB</name>
    <name evidence="6" type="ORF">J0A66_12325</name>
</gene>
<dbReference type="InterPro" id="IPR042095">
    <property type="entry name" value="SUMF_sf"/>
</dbReference>
<dbReference type="Pfam" id="PF12867">
    <property type="entry name" value="DinB_2"/>
    <property type="match status" value="1"/>
</dbReference>
<dbReference type="NCBIfam" id="TIGR03440">
    <property type="entry name" value="egtB_TIGR03440"/>
    <property type="match status" value="1"/>
</dbReference>
<dbReference type="GO" id="GO:0052699">
    <property type="term" value="P:ergothioneine biosynthetic process"/>
    <property type="evidence" value="ECO:0007669"/>
    <property type="project" value="InterPro"/>
</dbReference>
<dbReference type="RefSeq" id="WP_206574122.1">
    <property type="nucleotide sequence ID" value="NZ_JAFKCV010000006.1"/>
</dbReference>
<dbReference type="SUPFAM" id="SSF56436">
    <property type="entry name" value="C-type lectin-like"/>
    <property type="match status" value="1"/>
</dbReference>
<evidence type="ECO:0000259" key="5">
    <source>
        <dbReference type="Pfam" id="PF12867"/>
    </source>
</evidence>
<comment type="pathway">
    <text evidence="3">Amino-acid biosynthesis; ergothioneine biosynthesis.</text>
</comment>
<dbReference type="InterPro" id="IPR051043">
    <property type="entry name" value="Sulfatase_Mod_Factor_Kinase"/>
</dbReference>
<dbReference type="EMBL" id="JAFKCV010000006">
    <property type="protein sequence ID" value="MBN7826015.1"/>
    <property type="molecule type" value="Genomic_DNA"/>
</dbReference>
<dbReference type="InterPro" id="IPR005532">
    <property type="entry name" value="SUMF_dom"/>
</dbReference>
<keyword evidence="7" id="KW-1185">Reference proteome</keyword>